<keyword evidence="4 5" id="KW-0472">Membrane</keyword>
<accession>A0A0P1BP67</accession>
<evidence type="ECO:0000256" key="4">
    <source>
        <dbReference type="ARBA" id="ARBA00023136"/>
    </source>
</evidence>
<evidence type="ECO:0000259" key="6">
    <source>
        <dbReference type="Pfam" id="PF13664"/>
    </source>
</evidence>
<dbReference type="PANTHER" id="PTHR23241:SF102">
    <property type="entry name" value="LD23009P"/>
    <property type="match status" value="1"/>
</dbReference>
<dbReference type="InterPro" id="IPR025423">
    <property type="entry name" value="TMEM205-like"/>
</dbReference>
<evidence type="ECO:0000256" key="2">
    <source>
        <dbReference type="ARBA" id="ARBA00022692"/>
    </source>
</evidence>
<dbReference type="AlphaFoldDB" id="A0A0P1BP67"/>
<protein>
    <submittedName>
        <fullName evidence="7">Uncharacterized conserved protein</fullName>
    </submittedName>
</protein>
<dbReference type="GO" id="GO:0016020">
    <property type="term" value="C:membrane"/>
    <property type="evidence" value="ECO:0007669"/>
    <property type="project" value="UniProtKB-SubCell"/>
</dbReference>
<name>A0A0P1BP67_9BASI</name>
<keyword evidence="2 5" id="KW-0812">Transmembrane</keyword>
<keyword evidence="8" id="KW-1185">Reference proteome</keyword>
<feature type="domain" description="TMEM205-like" evidence="6">
    <location>
        <begin position="34"/>
        <end position="140"/>
    </location>
</feature>
<feature type="transmembrane region" description="Helical" evidence="5">
    <location>
        <begin position="166"/>
        <end position="190"/>
    </location>
</feature>
<evidence type="ECO:0000313" key="7">
    <source>
        <dbReference type="EMBL" id="CEH18712.1"/>
    </source>
</evidence>
<dbReference type="PANTHER" id="PTHR23241">
    <property type="entry name" value="LATE EMBRYOGENESIS ABUNDANT PLANTS LEA-RELATED"/>
    <property type="match status" value="1"/>
</dbReference>
<evidence type="ECO:0000256" key="3">
    <source>
        <dbReference type="ARBA" id="ARBA00022989"/>
    </source>
</evidence>
<dbReference type="Pfam" id="PF13664">
    <property type="entry name" value="DUF4149"/>
    <property type="match status" value="1"/>
</dbReference>
<evidence type="ECO:0000256" key="5">
    <source>
        <dbReference type="SAM" id="Phobius"/>
    </source>
</evidence>
<feature type="transmembrane region" description="Helical" evidence="5">
    <location>
        <begin position="107"/>
        <end position="131"/>
    </location>
</feature>
<comment type="subcellular location">
    <subcellularLocation>
        <location evidence="1">Membrane</location>
    </subcellularLocation>
</comment>
<evidence type="ECO:0000256" key="1">
    <source>
        <dbReference type="ARBA" id="ARBA00004370"/>
    </source>
</evidence>
<organism evidence="7 8">
    <name type="scientific">Ceraceosorus bombacis</name>
    <dbReference type="NCBI Taxonomy" id="401625"/>
    <lineage>
        <taxon>Eukaryota</taxon>
        <taxon>Fungi</taxon>
        <taxon>Dikarya</taxon>
        <taxon>Basidiomycota</taxon>
        <taxon>Ustilaginomycotina</taxon>
        <taxon>Exobasidiomycetes</taxon>
        <taxon>Ceraceosorales</taxon>
        <taxon>Ceraceosoraceae</taxon>
        <taxon>Ceraceosorus</taxon>
    </lineage>
</organism>
<reference evidence="7 8" key="1">
    <citation type="submission" date="2014-09" db="EMBL/GenBank/DDBJ databases">
        <authorList>
            <person name="Magalhaes I.L.F."/>
            <person name="Oliveira U."/>
            <person name="Santos F.R."/>
            <person name="Vidigal T.H.D.A."/>
            <person name="Brescovit A.D."/>
            <person name="Santos A.J."/>
        </authorList>
    </citation>
    <scope>NUCLEOTIDE SEQUENCE [LARGE SCALE GENOMIC DNA]</scope>
</reference>
<feature type="transmembrane region" description="Helical" evidence="5">
    <location>
        <begin position="33"/>
        <end position="56"/>
    </location>
</feature>
<evidence type="ECO:0000313" key="8">
    <source>
        <dbReference type="Proteomes" id="UP000054845"/>
    </source>
</evidence>
<proteinExistence type="predicted"/>
<dbReference type="EMBL" id="CCYA01000276">
    <property type="protein sequence ID" value="CEH18712.1"/>
    <property type="molecule type" value="Genomic_DNA"/>
</dbReference>
<sequence>MVSAAELKTDNTSRVGLGLARSLITPDARTFTLLAWGAAFGTAVWQNFISAPIAYSTLPRKSFGELQAASLPAFFTLQAGAGGVLLYSHLRDYPFIKHTGFDILDRATYVALTLGTTIGLNLANLFIVYPATTKLMRDRHRQERAEGKEADDPTASDKLKTLSKEFIASHSLSAGLSLAAFGGLVFHGLWLARYGFSEAAIKRLG</sequence>
<dbReference type="OrthoDB" id="1641132at2759"/>
<feature type="transmembrane region" description="Helical" evidence="5">
    <location>
        <begin position="68"/>
        <end position="87"/>
    </location>
</feature>
<dbReference type="Proteomes" id="UP000054845">
    <property type="component" value="Unassembled WGS sequence"/>
</dbReference>
<dbReference type="InterPro" id="IPR053009">
    <property type="entry name" value="Xanthocillin_Biosynth-Assoc"/>
</dbReference>
<keyword evidence="3 5" id="KW-1133">Transmembrane helix</keyword>